<dbReference type="CDD" id="cd02257">
    <property type="entry name" value="Peptidase_C19"/>
    <property type="match status" value="1"/>
</dbReference>
<dbReference type="InterPro" id="IPR038765">
    <property type="entry name" value="Papain-like_cys_pep_sf"/>
</dbReference>
<protein>
    <recommendedName>
        <fullName evidence="2">USP domain-containing protein</fullName>
    </recommendedName>
</protein>
<dbReference type="AlphaFoldDB" id="A0A7U2I1W0"/>
<dbReference type="InterPro" id="IPR001394">
    <property type="entry name" value="Peptidase_C19_UCH"/>
</dbReference>
<dbReference type="GO" id="GO:0004843">
    <property type="term" value="F:cysteine-type deubiquitinase activity"/>
    <property type="evidence" value="ECO:0007669"/>
    <property type="project" value="InterPro"/>
</dbReference>
<dbReference type="Gene3D" id="3.90.70.10">
    <property type="entry name" value="Cysteine proteinases"/>
    <property type="match status" value="1"/>
</dbReference>
<name>A0A7U2I1W0_PHANO</name>
<keyword evidence="4" id="KW-1185">Reference proteome</keyword>
<evidence type="ECO:0000313" key="3">
    <source>
        <dbReference type="EMBL" id="QRC96342.1"/>
    </source>
</evidence>
<dbReference type="OrthoDB" id="289038at2759"/>
<dbReference type="Pfam" id="PF00443">
    <property type="entry name" value="UCH"/>
    <property type="match status" value="1"/>
</dbReference>
<feature type="compositionally biased region" description="Basic and acidic residues" evidence="1">
    <location>
        <begin position="171"/>
        <end position="182"/>
    </location>
</feature>
<feature type="domain" description="USP" evidence="2">
    <location>
        <begin position="35"/>
        <end position="445"/>
    </location>
</feature>
<evidence type="ECO:0000256" key="1">
    <source>
        <dbReference type="SAM" id="MobiDB-lite"/>
    </source>
</evidence>
<dbReference type="EMBL" id="CP069028">
    <property type="protein sequence ID" value="QRC96342.1"/>
    <property type="molecule type" value="Genomic_DNA"/>
</dbReference>
<feature type="region of interest" description="Disordered" evidence="1">
    <location>
        <begin position="159"/>
        <end position="191"/>
    </location>
</feature>
<organism evidence="3 4">
    <name type="scientific">Phaeosphaeria nodorum (strain SN15 / ATCC MYA-4574 / FGSC 10173)</name>
    <name type="common">Glume blotch fungus</name>
    <name type="synonym">Parastagonospora nodorum</name>
    <dbReference type="NCBI Taxonomy" id="321614"/>
    <lineage>
        <taxon>Eukaryota</taxon>
        <taxon>Fungi</taxon>
        <taxon>Dikarya</taxon>
        <taxon>Ascomycota</taxon>
        <taxon>Pezizomycotina</taxon>
        <taxon>Dothideomycetes</taxon>
        <taxon>Pleosporomycetidae</taxon>
        <taxon>Pleosporales</taxon>
        <taxon>Pleosporineae</taxon>
        <taxon>Phaeosphaeriaceae</taxon>
        <taxon>Parastagonospora</taxon>
    </lineage>
</organism>
<dbReference type="PROSITE" id="PS50235">
    <property type="entry name" value="USP_3"/>
    <property type="match status" value="1"/>
</dbReference>
<proteinExistence type="predicted"/>
<dbReference type="InterPro" id="IPR050164">
    <property type="entry name" value="Peptidase_C19"/>
</dbReference>
<dbReference type="GO" id="GO:0016579">
    <property type="term" value="P:protein deubiquitination"/>
    <property type="evidence" value="ECO:0007669"/>
    <property type="project" value="InterPro"/>
</dbReference>
<dbReference type="PANTHER" id="PTHR24006">
    <property type="entry name" value="UBIQUITIN CARBOXYL-TERMINAL HYDROLASE"/>
    <property type="match status" value="1"/>
</dbReference>
<sequence length="488" mass="55627">MPPRQSQIQQNRIATANRISKAYKWDVNRQNPRPRGLSNLGNDCYRNATLQTLFHLPRFVNWIQEHREGGAHWDCKPDDPNMDQPRADRVSIQMERHGTGCVPCILKTLFQQYWGPYRMNQNGNGEPRIFERDDPALVGLHNLADRWFSRDPEQWSEKLEKARGRKLLSQSEKDKATADARNRNSGAQHDAEEFMRLIMGGVESSYDPSDHSHGARRKTQYDSLFTTSRNEYHTCLTCRERHFSMSRPEQSLRVNPLRTNGDTVEAAIRRCMANTLDGVTKSTCSNQCPEANITVEYLIEAAPEYLCVVLQLDNYDETTGEISKNRTTIQLPDMLDLTEYMDHESADPLPVRYRLASAIYHAGESLSSGHYGAGVTSGRARRARFQRKVVPDPDTLQFFCNDAEIAEWTQPTAVANKLTINPVDFSDAMNSRSVWDPYTLWYVREPQDAPAARAGSVVAHVAPVEEADTIAGRLRERKRKRAESRDGL</sequence>
<dbReference type="VEuPathDB" id="FungiDB:JI435_012720"/>
<evidence type="ECO:0000313" key="4">
    <source>
        <dbReference type="Proteomes" id="UP000663193"/>
    </source>
</evidence>
<dbReference type="SUPFAM" id="SSF54001">
    <property type="entry name" value="Cysteine proteinases"/>
    <property type="match status" value="1"/>
</dbReference>
<dbReference type="Proteomes" id="UP000663193">
    <property type="component" value="Chromosome 6"/>
</dbReference>
<dbReference type="OMA" id="NDCYRNA"/>
<evidence type="ECO:0000259" key="2">
    <source>
        <dbReference type="PROSITE" id="PS50235"/>
    </source>
</evidence>
<reference evidence="4" key="1">
    <citation type="journal article" date="2021" name="BMC Genomics">
        <title>Chromosome-level genome assembly and manually-curated proteome of model necrotroph Parastagonospora nodorum Sn15 reveals a genome-wide trove of candidate effector homologs, and redundancy of virulence-related functions within an accessory chromosome.</title>
        <authorList>
            <person name="Bertazzoni S."/>
            <person name="Jones D.A.B."/>
            <person name="Phan H.T."/>
            <person name="Tan K.-C."/>
            <person name="Hane J.K."/>
        </authorList>
    </citation>
    <scope>NUCLEOTIDE SEQUENCE [LARGE SCALE GENOMIC DNA]</scope>
    <source>
        <strain evidence="4">SN15 / ATCC MYA-4574 / FGSC 10173)</strain>
    </source>
</reference>
<gene>
    <name evidence="3" type="ORF">JI435_012720</name>
</gene>
<accession>A0A7U2I1W0</accession>
<dbReference type="InterPro" id="IPR028889">
    <property type="entry name" value="USP"/>
</dbReference>